<dbReference type="Gene3D" id="3.40.50.1240">
    <property type="entry name" value="Phosphoglycerate mutase-like"/>
    <property type="match status" value="2"/>
</dbReference>
<dbReference type="GO" id="GO:0016791">
    <property type="term" value="F:phosphatase activity"/>
    <property type="evidence" value="ECO:0007669"/>
    <property type="project" value="UniProtKB-ARBA"/>
</dbReference>
<reference evidence="1 3" key="2">
    <citation type="submission" date="2018-11" db="EMBL/GenBank/DDBJ databases">
        <authorList>
            <consortium name="Pathogen Informatics"/>
        </authorList>
    </citation>
    <scope>NUCLEOTIDE SEQUENCE [LARGE SCALE GENOMIC DNA]</scope>
</reference>
<dbReference type="EMBL" id="UYYG01001185">
    <property type="protein sequence ID" value="VDN59576.1"/>
    <property type="molecule type" value="Genomic_DNA"/>
</dbReference>
<organism evidence="2 4">
    <name type="scientific">Dracunculus medinensis</name>
    <name type="common">Guinea worm</name>
    <dbReference type="NCBI Taxonomy" id="318479"/>
    <lineage>
        <taxon>Eukaryota</taxon>
        <taxon>Metazoa</taxon>
        <taxon>Ecdysozoa</taxon>
        <taxon>Nematoda</taxon>
        <taxon>Chromadorea</taxon>
        <taxon>Rhabditida</taxon>
        <taxon>Spirurina</taxon>
        <taxon>Dracunculoidea</taxon>
        <taxon>Dracunculidae</taxon>
        <taxon>Dracunculus</taxon>
    </lineage>
</organism>
<gene>
    <name evidence="1" type="ORF">DME_LOCUS9549</name>
</gene>
<reference evidence="4" key="1">
    <citation type="submission" date="2017-02" db="UniProtKB">
        <authorList>
            <consortium name="WormBaseParasite"/>
        </authorList>
    </citation>
    <scope>IDENTIFICATION</scope>
</reference>
<evidence type="ECO:0000313" key="1">
    <source>
        <dbReference type="EMBL" id="VDN59576.1"/>
    </source>
</evidence>
<keyword evidence="3" id="KW-1185">Reference proteome</keyword>
<proteinExistence type="predicted"/>
<sequence>FWRHGDRTPIGVCKGDKNQEKRWNREWGQLTPVLFYFIMKNTIYVASTDCNRTILSAVSNLIGMFYNKNNARPDIDFPNIPEWPKNYVPVPVHTNVSRAYCVQIRLVSNSKLREFIRNFLLIFISFIEPF</sequence>
<accession>A0A0N4UG41</accession>
<evidence type="ECO:0000313" key="3">
    <source>
        <dbReference type="Proteomes" id="UP000274756"/>
    </source>
</evidence>
<dbReference type="OrthoDB" id="258392at2759"/>
<dbReference type="SUPFAM" id="SSF53254">
    <property type="entry name" value="Phosphoglycerate mutase-like"/>
    <property type="match status" value="1"/>
</dbReference>
<dbReference type="WBParaSite" id="DME_0000643801-mRNA-1">
    <property type="protein sequence ID" value="DME_0000643801-mRNA-1"/>
    <property type="gene ID" value="DME_0000643801"/>
</dbReference>
<dbReference type="Proteomes" id="UP000274756">
    <property type="component" value="Unassembled WGS sequence"/>
</dbReference>
<protein>
    <submittedName>
        <fullName evidence="4">Lysosomal acid phosphatase</fullName>
    </submittedName>
</protein>
<evidence type="ECO:0000313" key="4">
    <source>
        <dbReference type="WBParaSite" id="DME_0000643801-mRNA-1"/>
    </source>
</evidence>
<dbReference type="STRING" id="318479.A0A0N4UG41"/>
<name>A0A0N4UG41_DRAME</name>
<dbReference type="Proteomes" id="UP000038040">
    <property type="component" value="Unplaced"/>
</dbReference>
<dbReference type="InterPro" id="IPR029033">
    <property type="entry name" value="His_PPase_superfam"/>
</dbReference>
<dbReference type="AlphaFoldDB" id="A0A0N4UG41"/>
<evidence type="ECO:0000313" key="2">
    <source>
        <dbReference type="Proteomes" id="UP000038040"/>
    </source>
</evidence>